<evidence type="ECO:0000313" key="2">
    <source>
        <dbReference type="EMBL" id="KAF2771215.1"/>
    </source>
</evidence>
<accession>A0A6G1LEC5</accession>
<reference evidence="2" key="1">
    <citation type="journal article" date="2020" name="Stud. Mycol.">
        <title>101 Dothideomycetes genomes: a test case for predicting lifestyles and emergence of pathogens.</title>
        <authorList>
            <person name="Haridas S."/>
            <person name="Albert R."/>
            <person name="Binder M."/>
            <person name="Bloem J."/>
            <person name="Labutti K."/>
            <person name="Salamov A."/>
            <person name="Andreopoulos B."/>
            <person name="Baker S."/>
            <person name="Barry K."/>
            <person name="Bills G."/>
            <person name="Bluhm B."/>
            <person name="Cannon C."/>
            <person name="Castanera R."/>
            <person name="Culley D."/>
            <person name="Daum C."/>
            <person name="Ezra D."/>
            <person name="Gonzalez J."/>
            <person name="Henrissat B."/>
            <person name="Kuo A."/>
            <person name="Liang C."/>
            <person name="Lipzen A."/>
            <person name="Lutzoni F."/>
            <person name="Magnuson J."/>
            <person name="Mondo S."/>
            <person name="Nolan M."/>
            <person name="Ohm R."/>
            <person name="Pangilinan J."/>
            <person name="Park H.-J."/>
            <person name="Ramirez L."/>
            <person name="Alfaro M."/>
            <person name="Sun H."/>
            <person name="Tritt A."/>
            <person name="Yoshinaga Y."/>
            <person name="Zwiers L.-H."/>
            <person name="Turgeon B."/>
            <person name="Goodwin S."/>
            <person name="Spatafora J."/>
            <person name="Crous P."/>
            <person name="Grigoriev I."/>
        </authorList>
    </citation>
    <scope>NUCLEOTIDE SEQUENCE</scope>
    <source>
        <strain evidence="2">CBS 116005</strain>
    </source>
</reference>
<sequence>MPNSGWHGTRLRDRVCVQHRLRADVVERGLKPVLLILSVMLGAVFTEFSLPRRHSTGLSSWLSQSVPTTCCSSASSSSSPNRVESHRRIRIS</sequence>
<feature type="region of interest" description="Disordered" evidence="1">
    <location>
        <begin position="70"/>
        <end position="92"/>
    </location>
</feature>
<dbReference type="Proteomes" id="UP000799436">
    <property type="component" value="Unassembled WGS sequence"/>
</dbReference>
<dbReference type="AlphaFoldDB" id="A0A6G1LEC5"/>
<organism evidence="2 3">
    <name type="scientific">Teratosphaeria nubilosa</name>
    <dbReference type="NCBI Taxonomy" id="161662"/>
    <lineage>
        <taxon>Eukaryota</taxon>
        <taxon>Fungi</taxon>
        <taxon>Dikarya</taxon>
        <taxon>Ascomycota</taxon>
        <taxon>Pezizomycotina</taxon>
        <taxon>Dothideomycetes</taxon>
        <taxon>Dothideomycetidae</taxon>
        <taxon>Mycosphaerellales</taxon>
        <taxon>Teratosphaeriaceae</taxon>
        <taxon>Teratosphaeria</taxon>
    </lineage>
</organism>
<keyword evidence="3" id="KW-1185">Reference proteome</keyword>
<protein>
    <submittedName>
        <fullName evidence="2">Uncharacterized protein</fullName>
    </submittedName>
</protein>
<gene>
    <name evidence="2" type="ORF">EJ03DRAFT_325662</name>
</gene>
<evidence type="ECO:0000313" key="3">
    <source>
        <dbReference type="Proteomes" id="UP000799436"/>
    </source>
</evidence>
<evidence type="ECO:0000256" key="1">
    <source>
        <dbReference type="SAM" id="MobiDB-lite"/>
    </source>
</evidence>
<dbReference type="EMBL" id="ML995820">
    <property type="protein sequence ID" value="KAF2771215.1"/>
    <property type="molecule type" value="Genomic_DNA"/>
</dbReference>
<name>A0A6G1LEC5_9PEZI</name>
<proteinExistence type="predicted"/>